<feature type="domain" description="Endonuclease/exonuclease/phosphatase" evidence="1">
    <location>
        <begin position="68"/>
        <end position="300"/>
    </location>
</feature>
<dbReference type="InterPro" id="IPR005135">
    <property type="entry name" value="Endo/exonuclease/phosphatase"/>
</dbReference>
<keyword evidence="2" id="KW-0255">Endonuclease</keyword>
<accession>A0ABU2BXH2</accession>
<dbReference type="EMBL" id="JAVDYG010000001">
    <property type="protein sequence ID" value="MDR7363100.1"/>
    <property type="molecule type" value="Genomic_DNA"/>
</dbReference>
<dbReference type="RefSeq" id="WP_310303047.1">
    <property type="nucleotide sequence ID" value="NZ_BAAAPS010000010.1"/>
</dbReference>
<proteinExistence type="predicted"/>
<comment type="caution">
    <text evidence="2">The sequence shown here is derived from an EMBL/GenBank/DDBJ whole genome shotgun (WGS) entry which is preliminary data.</text>
</comment>
<dbReference type="Gene3D" id="3.60.10.10">
    <property type="entry name" value="Endonuclease/exonuclease/phosphatase"/>
    <property type="match status" value="1"/>
</dbReference>
<protein>
    <submittedName>
        <fullName evidence="2">Endonuclease/exonuclease/phosphatase family metal-dependent hydrolase</fullName>
    </submittedName>
</protein>
<reference evidence="2 3" key="1">
    <citation type="submission" date="2023-07" db="EMBL/GenBank/DDBJ databases">
        <title>Sequencing the genomes of 1000 actinobacteria strains.</title>
        <authorList>
            <person name="Klenk H.-P."/>
        </authorList>
    </citation>
    <scope>NUCLEOTIDE SEQUENCE [LARGE SCALE GENOMIC DNA]</scope>
    <source>
        <strain evidence="2 3">DSM 19426</strain>
    </source>
</reference>
<keyword evidence="2" id="KW-0540">Nuclease</keyword>
<dbReference type="Pfam" id="PF03372">
    <property type="entry name" value="Exo_endo_phos"/>
    <property type="match status" value="1"/>
</dbReference>
<evidence type="ECO:0000313" key="3">
    <source>
        <dbReference type="Proteomes" id="UP001183648"/>
    </source>
</evidence>
<name>A0ABU2BXH2_9ACTN</name>
<gene>
    <name evidence="2" type="ORF">J2S63_002653</name>
</gene>
<dbReference type="SUPFAM" id="SSF56219">
    <property type="entry name" value="DNase I-like"/>
    <property type="match status" value="1"/>
</dbReference>
<dbReference type="Proteomes" id="UP001183648">
    <property type="component" value="Unassembled WGS sequence"/>
</dbReference>
<evidence type="ECO:0000313" key="2">
    <source>
        <dbReference type="EMBL" id="MDR7363100.1"/>
    </source>
</evidence>
<organism evidence="2 3">
    <name type="scientific">Nocardioides marmoribigeumensis</name>
    <dbReference type="NCBI Taxonomy" id="433649"/>
    <lineage>
        <taxon>Bacteria</taxon>
        <taxon>Bacillati</taxon>
        <taxon>Actinomycetota</taxon>
        <taxon>Actinomycetes</taxon>
        <taxon>Propionibacteriales</taxon>
        <taxon>Nocardioidaceae</taxon>
        <taxon>Nocardioides</taxon>
    </lineage>
</organism>
<evidence type="ECO:0000259" key="1">
    <source>
        <dbReference type="Pfam" id="PF03372"/>
    </source>
</evidence>
<dbReference type="GO" id="GO:0016787">
    <property type="term" value="F:hydrolase activity"/>
    <property type="evidence" value="ECO:0007669"/>
    <property type="project" value="UniProtKB-KW"/>
</dbReference>
<dbReference type="GO" id="GO:0004519">
    <property type="term" value="F:endonuclease activity"/>
    <property type="evidence" value="ECO:0007669"/>
    <property type="project" value="UniProtKB-KW"/>
</dbReference>
<keyword evidence="3" id="KW-1185">Reference proteome</keyword>
<sequence length="315" mass="34301">MAAAREVGLGARTRDGRRRSRRLVATAVVGAAAFAGGLSLQGAPADAVAPRAASSLRDATPATFRVSSFNVLGASHTAPGGNKARMASGETRMQWTTQLLANNRVDVVGMQEMQPSQQAAFRQIQGDSWNLYPAGRLNRMDGHNSIAWRTDTWELVEANTIAIPYFHGVKVQMPYILLRNIASNRLVWFANFHNPANTKFAGINLQWRAQARIIEVGLANKLWETGVPLIYTGDMNETTPYFCALTTGSPMKSASGGSWGTSTCSPPPRLKIDWIFGSHDVRFANYRVNDGTLVDKASDHPMILADVTVSSRPRS</sequence>
<keyword evidence="2" id="KW-0378">Hydrolase</keyword>
<dbReference type="InterPro" id="IPR036691">
    <property type="entry name" value="Endo/exonu/phosph_ase_sf"/>
</dbReference>